<dbReference type="InterPro" id="IPR029058">
    <property type="entry name" value="AB_hydrolase_fold"/>
</dbReference>
<name>A0A4Q9NSL7_9APHY</name>
<accession>A0A4Q9NSL7</accession>
<evidence type="ECO:0000313" key="6">
    <source>
        <dbReference type="Proteomes" id="UP000292082"/>
    </source>
</evidence>
<protein>
    <recommendedName>
        <fullName evidence="3">Carboxylic ester hydrolase</fullName>
        <ecNumber evidence="3">3.1.1.-</ecNumber>
    </recommendedName>
</protein>
<dbReference type="Proteomes" id="UP000292082">
    <property type="component" value="Unassembled WGS sequence"/>
</dbReference>
<dbReference type="InterPro" id="IPR019826">
    <property type="entry name" value="Carboxylesterase_B_AS"/>
</dbReference>
<keyword evidence="2 3" id="KW-0378">Hydrolase</keyword>
<dbReference type="GO" id="GO:0052689">
    <property type="term" value="F:carboxylic ester hydrolase activity"/>
    <property type="evidence" value="ECO:0007669"/>
    <property type="project" value="TreeGrafter"/>
</dbReference>
<proteinExistence type="inferred from homology"/>
<dbReference type="EC" id="3.1.1.-" evidence="3"/>
<keyword evidence="3" id="KW-0732">Signal</keyword>
<keyword evidence="6" id="KW-1185">Reference proteome</keyword>
<dbReference type="Pfam" id="PF00135">
    <property type="entry name" value="COesterase"/>
    <property type="match status" value="1"/>
</dbReference>
<dbReference type="PANTHER" id="PTHR43918">
    <property type="entry name" value="ACETYLCHOLINESTERASE"/>
    <property type="match status" value="1"/>
</dbReference>
<dbReference type="InterPro" id="IPR050654">
    <property type="entry name" value="AChE-related_enzymes"/>
</dbReference>
<dbReference type="AlphaFoldDB" id="A0A4Q9NSL7"/>
<evidence type="ECO:0000313" key="5">
    <source>
        <dbReference type="EMBL" id="TBU61397.1"/>
    </source>
</evidence>
<evidence type="ECO:0000256" key="3">
    <source>
        <dbReference type="RuleBase" id="RU361235"/>
    </source>
</evidence>
<gene>
    <name evidence="5" type="ORF">BD310DRAFT_920686</name>
</gene>
<dbReference type="SUPFAM" id="SSF53474">
    <property type="entry name" value="alpha/beta-Hydrolases"/>
    <property type="match status" value="1"/>
</dbReference>
<organism evidence="5 6">
    <name type="scientific">Dichomitus squalens</name>
    <dbReference type="NCBI Taxonomy" id="114155"/>
    <lineage>
        <taxon>Eukaryota</taxon>
        <taxon>Fungi</taxon>
        <taxon>Dikarya</taxon>
        <taxon>Basidiomycota</taxon>
        <taxon>Agaricomycotina</taxon>
        <taxon>Agaricomycetes</taxon>
        <taxon>Polyporales</taxon>
        <taxon>Polyporaceae</taxon>
        <taxon>Dichomitus</taxon>
    </lineage>
</organism>
<feature type="signal peptide" evidence="3">
    <location>
        <begin position="1"/>
        <end position="24"/>
    </location>
</feature>
<dbReference type="Gene3D" id="3.40.50.1820">
    <property type="entry name" value="alpha/beta hydrolase"/>
    <property type="match status" value="1"/>
</dbReference>
<evidence type="ECO:0000256" key="1">
    <source>
        <dbReference type="ARBA" id="ARBA00005964"/>
    </source>
</evidence>
<dbReference type="PROSITE" id="PS00122">
    <property type="entry name" value="CARBOXYLESTERASE_B_1"/>
    <property type="match status" value="1"/>
</dbReference>
<evidence type="ECO:0000259" key="4">
    <source>
        <dbReference type="Pfam" id="PF00135"/>
    </source>
</evidence>
<evidence type="ECO:0000256" key="2">
    <source>
        <dbReference type="ARBA" id="ARBA00022801"/>
    </source>
</evidence>
<dbReference type="EMBL" id="ML145098">
    <property type="protein sequence ID" value="TBU61397.1"/>
    <property type="molecule type" value="Genomic_DNA"/>
</dbReference>
<reference evidence="5 6" key="1">
    <citation type="submission" date="2019-01" db="EMBL/GenBank/DDBJ databases">
        <title>Draft genome sequences of three monokaryotic isolates of the white-rot basidiomycete fungus Dichomitus squalens.</title>
        <authorList>
            <consortium name="DOE Joint Genome Institute"/>
            <person name="Lopez S.C."/>
            <person name="Andreopoulos B."/>
            <person name="Pangilinan J."/>
            <person name="Lipzen A."/>
            <person name="Riley R."/>
            <person name="Ahrendt S."/>
            <person name="Ng V."/>
            <person name="Barry K."/>
            <person name="Daum C."/>
            <person name="Grigoriev I.V."/>
            <person name="Hilden K.S."/>
            <person name="Makela M.R."/>
            <person name="de Vries R.P."/>
        </authorList>
    </citation>
    <scope>NUCLEOTIDE SEQUENCE [LARGE SCALE GENOMIC DNA]</scope>
    <source>
        <strain evidence="5 6">CBS 464.89</strain>
    </source>
</reference>
<comment type="similarity">
    <text evidence="1 3">Belongs to the type-B carboxylesterase/lipase family.</text>
</comment>
<dbReference type="PANTHER" id="PTHR43918:SF4">
    <property type="entry name" value="CARBOXYLIC ESTER HYDROLASE"/>
    <property type="match status" value="1"/>
</dbReference>
<feature type="domain" description="Carboxylesterase type B" evidence="4">
    <location>
        <begin position="58"/>
        <end position="426"/>
    </location>
</feature>
<sequence length="570" mass="61514">MRTHAVYLFAFQAICSLGASPTTGSSTLSSIPSIAPAAASVLPDPTSPTAPAIPSGAPTIQLDEGTFFGVSNGVTNSFLGIPFAQPPVGDLRFAPPQPNSPYKGVHNATYWGTQCLNTISITGTVLPSWATDEMKRYFAIFSTLAPSTFGEDCLNLNVIAPANIKAGQKLPIVAYIFFSGFDFSGSSNVDGRIMVNRSIEIGEPVIWVSMNYRLGSYGFLPGRQIREAGSGNMGLRDQREALRWIQKYIPAFGGDPSRVTLLGLSSGAASATLHTVANGGDSEGLFKGSWGESGALQHLGWIDSPLAQGIYDEFTEKLNCSDATDTLACLRQVPVENIKNVSASSADQFWLITADGDFIQEPPQQALVKGKLAPVAIVNGIAEDEGTIATLTFPDGANDTLLLNFIKQAFPNMTDSQAQVVLDLYPDDPSEGAPYGTGSQYELAPMFKRIASIAGDIDFDSNHRLLGSFVANRQDFWSYYYTRNFVYGFGSTHGGEIPNMYGGGDMADLLIHFANTFDPNGPKPKTYWPKYRLAAPIMLLFSGNDTLSYKDDTYRSDQIDYLNHLNLAVH</sequence>
<feature type="non-terminal residue" evidence="5">
    <location>
        <position position="1"/>
    </location>
</feature>
<feature type="chain" id="PRO_5041033910" description="Carboxylic ester hydrolase" evidence="3">
    <location>
        <begin position="25"/>
        <end position="570"/>
    </location>
</feature>
<dbReference type="InterPro" id="IPR002018">
    <property type="entry name" value="CarbesteraseB"/>
</dbReference>